<keyword evidence="10" id="KW-0804">Transcription</keyword>
<gene>
    <name evidence="15" type="ORF">K493DRAFT_315179</name>
</gene>
<evidence type="ECO:0000256" key="3">
    <source>
        <dbReference type="ARBA" id="ARBA00006991"/>
    </source>
</evidence>
<evidence type="ECO:0000256" key="11">
    <source>
        <dbReference type="ARBA" id="ARBA00023242"/>
    </source>
</evidence>
<keyword evidence="5" id="KW-0677">Repeat</keyword>
<dbReference type="InterPro" id="IPR051007">
    <property type="entry name" value="creA/MIG_C2H2-ZnF"/>
</dbReference>
<keyword evidence="6 12" id="KW-0863">Zinc-finger</keyword>
<dbReference type="STRING" id="1314790.A0A1Y1YAQ6"/>
<evidence type="ECO:0000256" key="1">
    <source>
        <dbReference type="ARBA" id="ARBA00003767"/>
    </source>
</evidence>
<evidence type="ECO:0000313" key="16">
    <source>
        <dbReference type="Proteomes" id="UP000193498"/>
    </source>
</evidence>
<dbReference type="PROSITE" id="PS00028">
    <property type="entry name" value="ZINC_FINGER_C2H2_1"/>
    <property type="match status" value="2"/>
</dbReference>
<keyword evidence="4" id="KW-0479">Metal-binding</keyword>
<dbReference type="PROSITE" id="PS50157">
    <property type="entry name" value="ZINC_FINGER_C2H2_2"/>
    <property type="match status" value="2"/>
</dbReference>
<keyword evidence="11" id="KW-0539">Nucleus</keyword>
<evidence type="ECO:0000259" key="14">
    <source>
        <dbReference type="PROSITE" id="PS50157"/>
    </source>
</evidence>
<protein>
    <recommendedName>
        <fullName evidence="14">C2H2-type domain-containing protein</fullName>
    </recommendedName>
</protein>
<feature type="compositionally biased region" description="Polar residues" evidence="13">
    <location>
        <begin position="191"/>
        <end position="201"/>
    </location>
</feature>
<dbReference type="SUPFAM" id="SSF57667">
    <property type="entry name" value="beta-beta-alpha zinc fingers"/>
    <property type="match status" value="1"/>
</dbReference>
<dbReference type="PANTHER" id="PTHR47428:SF2">
    <property type="entry name" value="ZINC FINGER PROTEIN RSV1"/>
    <property type="match status" value="1"/>
</dbReference>
<dbReference type="AlphaFoldDB" id="A0A1Y1YAQ6"/>
<dbReference type="Pfam" id="PF00096">
    <property type="entry name" value="zf-C2H2"/>
    <property type="match status" value="2"/>
</dbReference>
<keyword evidence="9" id="KW-0238">DNA-binding</keyword>
<evidence type="ECO:0000256" key="2">
    <source>
        <dbReference type="ARBA" id="ARBA00004123"/>
    </source>
</evidence>
<comment type="subcellular location">
    <subcellularLocation>
        <location evidence="2">Nucleus</location>
    </subcellularLocation>
</comment>
<evidence type="ECO:0000313" key="15">
    <source>
        <dbReference type="EMBL" id="ORX95087.1"/>
    </source>
</evidence>
<evidence type="ECO:0000256" key="5">
    <source>
        <dbReference type="ARBA" id="ARBA00022737"/>
    </source>
</evidence>
<evidence type="ECO:0000256" key="4">
    <source>
        <dbReference type="ARBA" id="ARBA00022723"/>
    </source>
</evidence>
<dbReference type="InterPro" id="IPR013087">
    <property type="entry name" value="Znf_C2H2_type"/>
</dbReference>
<organism evidence="15 16">
    <name type="scientific">Basidiobolus meristosporus CBS 931.73</name>
    <dbReference type="NCBI Taxonomy" id="1314790"/>
    <lineage>
        <taxon>Eukaryota</taxon>
        <taxon>Fungi</taxon>
        <taxon>Fungi incertae sedis</taxon>
        <taxon>Zoopagomycota</taxon>
        <taxon>Entomophthoromycotina</taxon>
        <taxon>Basidiobolomycetes</taxon>
        <taxon>Basidiobolales</taxon>
        <taxon>Basidiobolaceae</taxon>
        <taxon>Basidiobolus</taxon>
    </lineage>
</organism>
<keyword evidence="16" id="KW-1185">Reference proteome</keyword>
<evidence type="ECO:0000256" key="10">
    <source>
        <dbReference type="ARBA" id="ARBA00023163"/>
    </source>
</evidence>
<comment type="caution">
    <text evidence="15">The sequence shown here is derived from an EMBL/GenBank/DDBJ whole genome shotgun (WGS) entry which is preliminary data.</text>
</comment>
<dbReference type="GO" id="GO:0000978">
    <property type="term" value="F:RNA polymerase II cis-regulatory region sequence-specific DNA binding"/>
    <property type="evidence" value="ECO:0007669"/>
    <property type="project" value="TreeGrafter"/>
</dbReference>
<dbReference type="EMBL" id="MCFE01000186">
    <property type="protein sequence ID" value="ORX95087.1"/>
    <property type="molecule type" value="Genomic_DNA"/>
</dbReference>
<comment type="similarity">
    <text evidence="3">Belongs to the krueppel C2H2-type zinc-finger protein family.</text>
</comment>
<evidence type="ECO:0000256" key="13">
    <source>
        <dbReference type="SAM" id="MobiDB-lite"/>
    </source>
</evidence>
<dbReference type="InParanoid" id="A0A1Y1YAQ6"/>
<evidence type="ECO:0000256" key="7">
    <source>
        <dbReference type="ARBA" id="ARBA00022833"/>
    </source>
</evidence>
<evidence type="ECO:0000256" key="6">
    <source>
        <dbReference type="ARBA" id="ARBA00022771"/>
    </source>
</evidence>
<proteinExistence type="inferred from homology"/>
<feature type="domain" description="C2H2-type" evidence="14">
    <location>
        <begin position="59"/>
        <end position="88"/>
    </location>
</feature>
<evidence type="ECO:0000256" key="12">
    <source>
        <dbReference type="PROSITE-ProRule" id="PRU00042"/>
    </source>
</evidence>
<dbReference type="InterPro" id="IPR036236">
    <property type="entry name" value="Znf_C2H2_sf"/>
</dbReference>
<feature type="region of interest" description="Disordered" evidence="13">
    <location>
        <begin position="174"/>
        <end position="219"/>
    </location>
</feature>
<dbReference type="PANTHER" id="PTHR47428">
    <property type="entry name" value="REGULATORY PROTEIN MIG1-RELATED"/>
    <property type="match status" value="1"/>
</dbReference>
<dbReference type="FunFam" id="3.30.160.60:FF:000226">
    <property type="entry name" value="Zinc finger protein 236 variant"/>
    <property type="match status" value="1"/>
</dbReference>
<reference evidence="15 16" key="1">
    <citation type="submission" date="2016-07" db="EMBL/GenBank/DDBJ databases">
        <title>Pervasive Adenine N6-methylation of Active Genes in Fungi.</title>
        <authorList>
            <consortium name="DOE Joint Genome Institute"/>
            <person name="Mondo S.J."/>
            <person name="Dannebaum R.O."/>
            <person name="Kuo R.C."/>
            <person name="Labutti K."/>
            <person name="Haridas S."/>
            <person name="Kuo A."/>
            <person name="Salamov A."/>
            <person name="Ahrendt S.R."/>
            <person name="Lipzen A."/>
            <person name="Sullivan W."/>
            <person name="Andreopoulos W.B."/>
            <person name="Clum A."/>
            <person name="Lindquist E."/>
            <person name="Daum C."/>
            <person name="Ramamoorthy G.K."/>
            <person name="Gryganskyi A."/>
            <person name="Culley D."/>
            <person name="Magnuson J.K."/>
            <person name="James T.Y."/>
            <person name="O'Malley M.A."/>
            <person name="Stajich J.E."/>
            <person name="Spatafora J.W."/>
            <person name="Visel A."/>
            <person name="Grigoriev I.V."/>
        </authorList>
    </citation>
    <scope>NUCLEOTIDE SEQUENCE [LARGE SCALE GENOMIC DNA]</scope>
    <source>
        <strain evidence="15 16">CBS 931.73</strain>
    </source>
</reference>
<dbReference type="GO" id="GO:0005737">
    <property type="term" value="C:cytoplasm"/>
    <property type="evidence" value="ECO:0007669"/>
    <property type="project" value="TreeGrafter"/>
</dbReference>
<dbReference type="Gene3D" id="3.30.160.60">
    <property type="entry name" value="Classic Zinc Finger"/>
    <property type="match status" value="2"/>
</dbReference>
<dbReference type="GO" id="GO:0008270">
    <property type="term" value="F:zinc ion binding"/>
    <property type="evidence" value="ECO:0007669"/>
    <property type="project" value="UniProtKB-KW"/>
</dbReference>
<keyword evidence="7" id="KW-0862">Zinc</keyword>
<dbReference type="OrthoDB" id="10018191at2759"/>
<dbReference type="Proteomes" id="UP000193498">
    <property type="component" value="Unassembled WGS sequence"/>
</dbReference>
<dbReference type="SMART" id="SM00355">
    <property type="entry name" value="ZnF_C2H2"/>
    <property type="match status" value="2"/>
</dbReference>
<feature type="domain" description="C2H2-type" evidence="14">
    <location>
        <begin position="31"/>
        <end position="58"/>
    </location>
</feature>
<comment type="function">
    <text evidence="1">May be involved in transcriptional regulation.</text>
</comment>
<accession>A0A1Y1YAQ6</accession>
<sequence length="219" mass="24905">MATHSPRLSFILQSEAPFPKEAASSRSVRPYNCSFCSKSFRRNEHLVRHVRTHTGEKPYSCTYSGCAKRFSRSDELARHIRTHQKREVQKFSLVYSYPCMSNNGNVCLFSSFSSQTLCSQQSIPEQQENPTIGSRTDFIDSLRRYEPYHVLSSKWRPMRSNRSAWGSAASSLQSSPVVSSDSEFEDDVHSGYSSRECSAQPRNAEPESNAHKLSFILND</sequence>
<dbReference type="GO" id="GO:0005634">
    <property type="term" value="C:nucleus"/>
    <property type="evidence" value="ECO:0007669"/>
    <property type="project" value="UniProtKB-SubCell"/>
</dbReference>
<dbReference type="FunFam" id="3.30.160.60:FF:000018">
    <property type="entry name" value="Krueppel-like factor 15"/>
    <property type="match status" value="1"/>
</dbReference>
<name>A0A1Y1YAQ6_9FUNG</name>
<dbReference type="GO" id="GO:0000433">
    <property type="term" value="P:carbon catabolite repression of transcription from RNA polymerase II promoter by glucose"/>
    <property type="evidence" value="ECO:0007669"/>
    <property type="project" value="TreeGrafter"/>
</dbReference>
<evidence type="ECO:0000256" key="9">
    <source>
        <dbReference type="ARBA" id="ARBA00023125"/>
    </source>
</evidence>
<keyword evidence="8" id="KW-0805">Transcription regulation</keyword>
<evidence type="ECO:0000256" key="8">
    <source>
        <dbReference type="ARBA" id="ARBA00023015"/>
    </source>
</evidence>